<protein>
    <submittedName>
        <fullName evidence="6">Prepilin</fullName>
    </submittedName>
</protein>
<reference evidence="7 9" key="2">
    <citation type="journal article" date="2019" name="Extremophiles">
        <title>Biogeography of thermophiles and predominance of Thermus scotoductus in domestic water heaters.</title>
        <authorList>
            <person name="Wilpiszeski R.L."/>
            <person name="Zhang Z."/>
            <person name="House C.H."/>
        </authorList>
    </citation>
    <scope>NUCLEOTIDE SEQUENCE [LARGE SCALE GENOMIC DNA]</scope>
    <source>
        <strain evidence="7 9">14_S14</strain>
    </source>
</reference>
<evidence type="ECO:0000256" key="3">
    <source>
        <dbReference type="ARBA" id="ARBA00022764"/>
    </source>
</evidence>
<proteinExistence type="predicted"/>
<comment type="subcellular location">
    <subcellularLocation>
        <location evidence="1">Cell outer membrane</location>
        <topology evidence="1">Single-pass membrane protein</topology>
    </subcellularLocation>
    <subcellularLocation>
        <location evidence="2">Periplasm</location>
    </subcellularLocation>
</comment>
<dbReference type="Proteomes" id="UP000053099">
    <property type="component" value="Unassembled WGS sequence"/>
</dbReference>
<name>A0A0N1KPH2_THESC</name>
<dbReference type="EMBL" id="PEMJ01000181">
    <property type="protein sequence ID" value="RTI14976.1"/>
    <property type="molecule type" value="Genomic_DNA"/>
</dbReference>
<dbReference type="SUPFAM" id="SSF54523">
    <property type="entry name" value="Pili subunits"/>
    <property type="match status" value="1"/>
</dbReference>
<evidence type="ECO:0000256" key="1">
    <source>
        <dbReference type="ARBA" id="ARBA00004203"/>
    </source>
</evidence>
<dbReference type="RefSeq" id="WP_054391915.1">
    <property type="nucleotide sequence ID" value="NZ_PEMJ01000181.1"/>
</dbReference>
<dbReference type="InterPro" id="IPR045584">
    <property type="entry name" value="Pilin-like"/>
</dbReference>
<evidence type="ECO:0000256" key="5">
    <source>
        <dbReference type="SAM" id="Phobius"/>
    </source>
</evidence>
<dbReference type="AlphaFoldDB" id="A0A0N1KPH2"/>
<comment type="caution">
    <text evidence="6">The sequence shown here is derived from an EMBL/GenBank/DDBJ whole genome shotgun (WGS) entry which is preliminary data.</text>
</comment>
<dbReference type="Gene3D" id="3.30.700.10">
    <property type="entry name" value="Glycoprotein, Type 4 Pilin"/>
    <property type="match status" value="1"/>
</dbReference>
<keyword evidence="4" id="KW-0998">Cell outer membrane</keyword>
<keyword evidence="5" id="KW-0472">Membrane</keyword>
<gene>
    <name evidence="6" type="ORF">AN926_05400</name>
    <name evidence="7" type="ORF">CSW27_06640</name>
</gene>
<dbReference type="EMBL" id="LJJR01000012">
    <property type="protein sequence ID" value="KPD32200.1"/>
    <property type="molecule type" value="Genomic_DNA"/>
</dbReference>
<dbReference type="Pfam" id="PF07963">
    <property type="entry name" value="N_methyl"/>
    <property type="match status" value="1"/>
</dbReference>
<dbReference type="PROSITE" id="PS00409">
    <property type="entry name" value="PROKAR_NTER_METHYL"/>
    <property type="match status" value="1"/>
</dbReference>
<dbReference type="GO" id="GO:0042597">
    <property type="term" value="C:periplasmic space"/>
    <property type="evidence" value="ECO:0007669"/>
    <property type="project" value="UniProtKB-SubCell"/>
</dbReference>
<dbReference type="PATRIC" id="fig|37636.3.peg.142"/>
<dbReference type="Proteomes" id="UP000287155">
    <property type="component" value="Unassembled WGS sequence"/>
</dbReference>
<organism evidence="6 8">
    <name type="scientific">Thermus scotoductus</name>
    <dbReference type="NCBI Taxonomy" id="37636"/>
    <lineage>
        <taxon>Bacteria</taxon>
        <taxon>Thermotogati</taxon>
        <taxon>Deinococcota</taxon>
        <taxon>Deinococci</taxon>
        <taxon>Thermales</taxon>
        <taxon>Thermaceae</taxon>
        <taxon>Thermus</taxon>
    </lineage>
</organism>
<evidence type="ECO:0000313" key="9">
    <source>
        <dbReference type="Proteomes" id="UP000287155"/>
    </source>
</evidence>
<keyword evidence="3" id="KW-0574">Periplasm</keyword>
<keyword evidence="5" id="KW-1133">Transmembrane helix</keyword>
<sequence length="235" mass="25569">MRRKGFTLIEVLVALAILVVILGLAIRYFTSTAELSRETQARSELQDRVRMVMQVVSGDLQMAGARYWNQGTENIGFVLPANSVLTGKNNDAKDSLTVSYVTSLRDRSQACRLVSYDFQGDTLLRSDVNATPLSGRDCRTLAPSFQPLADGIAALDILYLCSDGQRKNEPDDCGSDTYPRSAIVEVVGYSLSPMKASGPLTLTTVSGEDVSCPVGRGCYALRQEVLLPNLKPLPE</sequence>
<evidence type="ECO:0000256" key="2">
    <source>
        <dbReference type="ARBA" id="ARBA00004418"/>
    </source>
</evidence>
<dbReference type="GO" id="GO:0009279">
    <property type="term" value="C:cell outer membrane"/>
    <property type="evidence" value="ECO:0007669"/>
    <property type="project" value="UniProtKB-SubCell"/>
</dbReference>
<feature type="transmembrane region" description="Helical" evidence="5">
    <location>
        <begin position="7"/>
        <end position="29"/>
    </location>
</feature>
<evidence type="ECO:0000313" key="7">
    <source>
        <dbReference type="EMBL" id="RTI14976.1"/>
    </source>
</evidence>
<evidence type="ECO:0000313" key="8">
    <source>
        <dbReference type="Proteomes" id="UP000053099"/>
    </source>
</evidence>
<keyword evidence="5" id="KW-0812">Transmembrane</keyword>
<evidence type="ECO:0000256" key="4">
    <source>
        <dbReference type="ARBA" id="ARBA00023237"/>
    </source>
</evidence>
<dbReference type="InterPro" id="IPR012902">
    <property type="entry name" value="N_methyl_site"/>
</dbReference>
<reference evidence="6 8" key="1">
    <citation type="submission" date="2015-09" db="EMBL/GenBank/DDBJ databases">
        <title>Draft genome sequence of Thermus scotoductus strain K1 isolated from a geothermal spring in Nagorno-Karabakh, Armenia.</title>
        <authorList>
            <person name="Saghatelyan A."/>
            <person name="Poghosyan L."/>
            <person name="Panosyan H."/>
            <person name="Birkeland N.-K."/>
        </authorList>
    </citation>
    <scope>NUCLEOTIDE SEQUENCE [LARGE SCALE GENOMIC DNA]</scope>
    <source>
        <strain evidence="6 8">K1</strain>
    </source>
</reference>
<accession>A0A0N1KPH2</accession>
<evidence type="ECO:0000313" key="6">
    <source>
        <dbReference type="EMBL" id="KPD32200.1"/>
    </source>
</evidence>
<dbReference type="NCBIfam" id="TIGR02532">
    <property type="entry name" value="IV_pilin_GFxxxE"/>
    <property type="match status" value="1"/>
</dbReference>